<evidence type="ECO:0000313" key="2">
    <source>
        <dbReference type="Proteomes" id="UP000190675"/>
    </source>
</evidence>
<dbReference type="OrthoDB" id="8239736at2"/>
<reference evidence="1 2" key="1">
    <citation type="submission" date="2016-11" db="EMBL/GenBank/DDBJ databases">
        <authorList>
            <person name="Jaros S."/>
            <person name="Januszkiewicz K."/>
            <person name="Wedrychowicz H."/>
        </authorList>
    </citation>
    <scope>NUCLEOTIDE SEQUENCE [LARGE SCALE GENOMIC DNA]</scope>
    <source>
        <strain evidence="1 2">GAS242</strain>
    </source>
</reference>
<dbReference type="EMBL" id="LT670818">
    <property type="protein sequence ID" value="SHH54617.1"/>
    <property type="molecule type" value="Genomic_DNA"/>
</dbReference>
<organism evidence="1 2">
    <name type="scientific">Bradyrhizobium erythrophlei</name>
    <dbReference type="NCBI Taxonomy" id="1437360"/>
    <lineage>
        <taxon>Bacteria</taxon>
        <taxon>Pseudomonadati</taxon>
        <taxon>Pseudomonadota</taxon>
        <taxon>Alphaproteobacteria</taxon>
        <taxon>Hyphomicrobiales</taxon>
        <taxon>Nitrobacteraceae</taxon>
        <taxon>Bradyrhizobium</taxon>
    </lineage>
</organism>
<accession>A0A1M5TV11</accession>
<proteinExistence type="predicted"/>
<dbReference type="AlphaFoldDB" id="A0A1M5TV11"/>
<dbReference type="InterPro" id="IPR048532">
    <property type="entry name" value="ea8_5-like_sf"/>
</dbReference>
<dbReference type="RefSeq" id="WP_079571262.1">
    <property type="nucleotide sequence ID" value="NZ_LT670818.1"/>
</dbReference>
<name>A0A1M5TV11_9BRAD</name>
<dbReference type="Gene3D" id="1.10.10.1920">
    <property type="match status" value="1"/>
</dbReference>
<protein>
    <submittedName>
        <fullName evidence="1">Uncharacterized protein</fullName>
    </submittedName>
</protein>
<evidence type="ECO:0000313" key="1">
    <source>
        <dbReference type="EMBL" id="SHH54617.1"/>
    </source>
</evidence>
<dbReference type="Proteomes" id="UP000190675">
    <property type="component" value="Chromosome I"/>
</dbReference>
<gene>
    <name evidence="1" type="ORF">SAMN05444169_8000</name>
</gene>
<sequence>MSVDSWTDDLASVVRYALTTARATVICPFHDNVTIRVGDDAAETHAYVRAAKVIKSDGTTWEHEALQKEINRQLDEAADGVCPECAAH</sequence>